<feature type="active site" evidence="5">
    <location>
        <position position="299"/>
    </location>
</feature>
<dbReference type="FunCoup" id="A0A286UNY7">
    <property type="interactions" value="35"/>
</dbReference>
<dbReference type="PANTHER" id="PTHR47966">
    <property type="entry name" value="BETA-SITE APP-CLEAVING ENZYME, ISOFORM A-RELATED"/>
    <property type="match status" value="1"/>
</dbReference>
<comment type="similarity">
    <text evidence="1 7">Belongs to the peptidase A1 family.</text>
</comment>
<dbReference type="Gene3D" id="2.40.70.10">
    <property type="entry name" value="Acid Proteases"/>
    <property type="match status" value="2"/>
</dbReference>
<dbReference type="GO" id="GO:0006508">
    <property type="term" value="P:proteolysis"/>
    <property type="evidence" value="ECO:0007669"/>
    <property type="project" value="UniProtKB-KW"/>
</dbReference>
<dbReference type="STRING" id="2282107.A0A286UNY7"/>
<dbReference type="Pfam" id="PF00026">
    <property type="entry name" value="Asp"/>
    <property type="match status" value="1"/>
</dbReference>
<dbReference type="Proteomes" id="UP000217199">
    <property type="component" value="Unassembled WGS sequence"/>
</dbReference>
<reference evidence="11 12" key="1">
    <citation type="journal article" date="2017" name="Mol. Ecol.">
        <title>Comparative and population genomic landscape of Phellinus noxius: A hypervariable fungus causing root rot in trees.</title>
        <authorList>
            <person name="Chung C.L."/>
            <person name="Lee T.J."/>
            <person name="Akiba M."/>
            <person name="Lee H.H."/>
            <person name="Kuo T.H."/>
            <person name="Liu D."/>
            <person name="Ke H.M."/>
            <person name="Yokoi T."/>
            <person name="Roa M.B."/>
            <person name="Lu M.J."/>
            <person name="Chang Y.Y."/>
            <person name="Ann P.J."/>
            <person name="Tsai J.N."/>
            <person name="Chen C.Y."/>
            <person name="Tzean S.S."/>
            <person name="Ota Y."/>
            <person name="Hattori T."/>
            <person name="Sahashi N."/>
            <person name="Liou R.F."/>
            <person name="Kikuchi T."/>
            <person name="Tsai I.J."/>
        </authorList>
    </citation>
    <scope>NUCLEOTIDE SEQUENCE [LARGE SCALE GENOMIC DNA]</scope>
    <source>
        <strain evidence="11 12">FFPRI411160</strain>
    </source>
</reference>
<evidence type="ECO:0000256" key="4">
    <source>
        <dbReference type="ARBA" id="ARBA00022801"/>
    </source>
</evidence>
<keyword evidence="3 7" id="KW-0064">Aspartyl protease</keyword>
<dbReference type="CDD" id="cd05471">
    <property type="entry name" value="pepsin_like"/>
    <property type="match status" value="1"/>
</dbReference>
<feature type="active site" evidence="5">
    <location>
        <position position="119"/>
    </location>
</feature>
<feature type="signal peptide" evidence="9">
    <location>
        <begin position="1"/>
        <end position="18"/>
    </location>
</feature>
<accession>A0A286UNY7</accession>
<evidence type="ECO:0000256" key="8">
    <source>
        <dbReference type="SAM" id="MobiDB-lite"/>
    </source>
</evidence>
<keyword evidence="9" id="KW-0732">Signal</keyword>
<dbReference type="PROSITE" id="PS51767">
    <property type="entry name" value="PEPTIDASE_A1"/>
    <property type="match status" value="1"/>
</dbReference>
<evidence type="ECO:0000256" key="7">
    <source>
        <dbReference type="RuleBase" id="RU000454"/>
    </source>
</evidence>
<feature type="chain" id="PRO_5013830503" evidence="9">
    <location>
        <begin position="19"/>
        <end position="412"/>
    </location>
</feature>
<sequence length="412" mass="42813">MQLKLATALALLPYIVSATPAPAASGTKISLTKRSTITTDGVVNIAKLQNHVETVRGKIAKGFANYERNVGRAHPNSRNTTTTVKRSTGTVSLTDESSELWQGEVNVGTPAVTYTVDFDTGSSDLFLPSSDCDSTCDGHKKYDPSSSSTSKDAGETFTLSYGDGSSVSGEQYTDTVTLGGLTATKQRLGAATTYSSGFESSQFSPDGLLGMAFQSISEYNSPPVFQSLISQGQTDSGVFGFTLLTSGSELYLGGIDDSKFSGDLTYVDVTQEGYWQISLDGVNVGSESPVSSSVDAIVDTGTTLIIGDTQSVSDIYAAIPGSADASSTVGSGFYTFPCSSAPDDVSFVLGGNSFTVSADTFNIGAVSSGSSDCVGGLIADDSLGFWILGDVFLSNVYTAFDVDNSRVGFAQL</sequence>
<dbReference type="InParanoid" id="A0A286UNY7"/>
<evidence type="ECO:0000256" key="2">
    <source>
        <dbReference type="ARBA" id="ARBA00022670"/>
    </source>
</evidence>
<dbReference type="InterPro" id="IPR001461">
    <property type="entry name" value="Aspartic_peptidase_A1"/>
</dbReference>
<dbReference type="FunFam" id="2.40.70.10:FF:000115">
    <property type="entry name" value="Lysosomal aspartic protease"/>
    <property type="match status" value="1"/>
</dbReference>
<feature type="compositionally biased region" description="Low complexity" evidence="8">
    <location>
        <begin position="76"/>
        <end position="91"/>
    </location>
</feature>
<feature type="region of interest" description="Disordered" evidence="8">
    <location>
        <begin position="70"/>
        <end position="94"/>
    </location>
</feature>
<keyword evidence="6" id="KW-1015">Disulfide bond</keyword>
<proteinExistence type="inferred from homology"/>
<evidence type="ECO:0000313" key="11">
    <source>
        <dbReference type="EMBL" id="PAV21321.1"/>
    </source>
</evidence>
<dbReference type="GO" id="GO:0004190">
    <property type="term" value="F:aspartic-type endopeptidase activity"/>
    <property type="evidence" value="ECO:0007669"/>
    <property type="project" value="UniProtKB-KW"/>
</dbReference>
<dbReference type="PANTHER" id="PTHR47966:SF57">
    <property type="entry name" value="PEPTIDASE A1 DOMAIN-CONTAINING PROTEIN"/>
    <property type="match status" value="1"/>
</dbReference>
<evidence type="ECO:0000256" key="6">
    <source>
        <dbReference type="PIRSR" id="PIRSR601461-2"/>
    </source>
</evidence>
<feature type="domain" description="Peptidase A1" evidence="10">
    <location>
        <begin position="101"/>
        <end position="410"/>
    </location>
</feature>
<organism evidence="11 12">
    <name type="scientific">Pyrrhoderma noxium</name>
    <dbReference type="NCBI Taxonomy" id="2282107"/>
    <lineage>
        <taxon>Eukaryota</taxon>
        <taxon>Fungi</taxon>
        <taxon>Dikarya</taxon>
        <taxon>Basidiomycota</taxon>
        <taxon>Agaricomycotina</taxon>
        <taxon>Agaricomycetes</taxon>
        <taxon>Hymenochaetales</taxon>
        <taxon>Hymenochaetaceae</taxon>
        <taxon>Pyrrhoderma</taxon>
    </lineage>
</organism>
<dbReference type="PRINTS" id="PR00792">
    <property type="entry name" value="PEPSIN"/>
</dbReference>
<evidence type="ECO:0000256" key="5">
    <source>
        <dbReference type="PIRSR" id="PIRSR601461-1"/>
    </source>
</evidence>
<dbReference type="InterPro" id="IPR021109">
    <property type="entry name" value="Peptidase_aspartic_dom_sf"/>
</dbReference>
<keyword evidence="2 7" id="KW-0645">Protease</keyword>
<dbReference type="AlphaFoldDB" id="A0A286UNY7"/>
<comment type="caution">
    <text evidence="11">The sequence shown here is derived from an EMBL/GenBank/DDBJ whole genome shotgun (WGS) entry which is preliminary data.</text>
</comment>
<keyword evidence="4 7" id="KW-0378">Hydrolase</keyword>
<evidence type="ECO:0000256" key="1">
    <source>
        <dbReference type="ARBA" id="ARBA00007447"/>
    </source>
</evidence>
<feature type="disulfide bond" evidence="6">
    <location>
        <begin position="132"/>
        <end position="136"/>
    </location>
</feature>
<dbReference type="InterPro" id="IPR001969">
    <property type="entry name" value="Aspartic_peptidase_AS"/>
</dbReference>
<evidence type="ECO:0000313" key="12">
    <source>
        <dbReference type="Proteomes" id="UP000217199"/>
    </source>
</evidence>
<name>A0A286UNY7_9AGAM</name>
<keyword evidence="12" id="KW-1185">Reference proteome</keyword>
<dbReference type="InterPro" id="IPR034164">
    <property type="entry name" value="Pepsin-like_dom"/>
</dbReference>
<protein>
    <submittedName>
        <fullName evidence="11">Acid protease</fullName>
    </submittedName>
</protein>
<dbReference type="PROSITE" id="PS00141">
    <property type="entry name" value="ASP_PROTEASE"/>
    <property type="match status" value="2"/>
</dbReference>
<dbReference type="OrthoDB" id="15189at2759"/>
<dbReference type="InterPro" id="IPR033121">
    <property type="entry name" value="PEPTIDASE_A1"/>
</dbReference>
<evidence type="ECO:0000256" key="9">
    <source>
        <dbReference type="SAM" id="SignalP"/>
    </source>
</evidence>
<evidence type="ECO:0000256" key="3">
    <source>
        <dbReference type="ARBA" id="ARBA00022750"/>
    </source>
</evidence>
<gene>
    <name evidence="11" type="ORF">PNOK_0394800</name>
</gene>
<dbReference type="EMBL" id="NBII01000003">
    <property type="protein sequence ID" value="PAV21321.1"/>
    <property type="molecule type" value="Genomic_DNA"/>
</dbReference>
<evidence type="ECO:0000259" key="10">
    <source>
        <dbReference type="PROSITE" id="PS51767"/>
    </source>
</evidence>
<dbReference type="SUPFAM" id="SSF50630">
    <property type="entry name" value="Acid proteases"/>
    <property type="match status" value="1"/>
</dbReference>